<feature type="binding site" evidence="10">
    <location>
        <position position="274"/>
    </location>
    <ligand>
        <name>Zn(2+)</name>
        <dbReference type="ChEBI" id="CHEBI:29105"/>
        <label>1</label>
    </ligand>
</feature>
<keyword evidence="15" id="KW-1185">Reference proteome</keyword>
<feature type="binding site" evidence="10">
    <location>
        <position position="345"/>
    </location>
    <ligand>
        <name>Zn(2+)</name>
        <dbReference type="ChEBI" id="CHEBI:29105"/>
        <label>1</label>
    </ligand>
</feature>
<feature type="domain" description="Calcineurin-like phosphoesterase" evidence="12">
    <location>
        <begin position="265"/>
        <end position="520"/>
    </location>
</feature>
<comment type="catalytic activity">
    <reaction evidence="9">
        <text>a sphingomyelin + H2O = phosphocholine + an N-acylsphing-4-enine + H(+)</text>
        <dbReference type="Rhea" id="RHEA:19253"/>
        <dbReference type="ChEBI" id="CHEBI:15377"/>
        <dbReference type="ChEBI" id="CHEBI:15378"/>
        <dbReference type="ChEBI" id="CHEBI:17636"/>
        <dbReference type="ChEBI" id="CHEBI:52639"/>
        <dbReference type="ChEBI" id="CHEBI:295975"/>
        <dbReference type="EC" id="3.1.4.12"/>
    </reaction>
</comment>
<dbReference type="GO" id="GO:0005764">
    <property type="term" value="C:lysosome"/>
    <property type="evidence" value="ECO:0007669"/>
    <property type="project" value="TreeGrafter"/>
</dbReference>
<dbReference type="GO" id="GO:0046513">
    <property type="term" value="P:ceramide biosynthetic process"/>
    <property type="evidence" value="ECO:0007669"/>
    <property type="project" value="TreeGrafter"/>
</dbReference>
<gene>
    <name evidence="14" type="ORF">DSTB1V02_LOCUS6863</name>
</gene>
<evidence type="ECO:0000256" key="10">
    <source>
        <dbReference type="PIRSR" id="PIRSR000948-1"/>
    </source>
</evidence>
<dbReference type="InterPro" id="IPR045473">
    <property type="entry name" value="ASM_C"/>
</dbReference>
<dbReference type="GO" id="GO:0005615">
    <property type="term" value="C:extracellular space"/>
    <property type="evidence" value="ECO:0007669"/>
    <property type="project" value="TreeGrafter"/>
</dbReference>
<dbReference type="GO" id="GO:0061750">
    <property type="term" value="F:acid sphingomyelin phosphodiesterase activity"/>
    <property type="evidence" value="ECO:0007669"/>
    <property type="project" value="TreeGrafter"/>
</dbReference>
<name>A0A7R9A7I5_9CRUS</name>
<dbReference type="InterPro" id="IPR011160">
    <property type="entry name" value="Sphingomy_PDE"/>
</dbReference>
<evidence type="ECO:0000256" key="2">
    <source>
        <dbReference type="ARBA" id="ARBA00008234"/>
    </source>
</evidence>
<feature type="disulfide bond" evidence="11">
    <location>
        <begin position="637"/>
        <end position="642"/>
    </location>
</feature>
<accession>A0A7R9A7I5</accession>
<evidence type="ECO:0000259" key="12">
    <source>
        <dbReference type="Pfam" id="PF00149"/>
    </source>
</evidence>
<feature type="binding site" evidence="10">
    <location>
        <position position="385"/>
    </location>
    <ligand>
        <name>Zn(2+)</name>
        <dbReference type="ChEBI" id="CHEBI:29105"/>
        <label>2</label>
    </ligand>
</feature>
<feature type="binding site" evidence="10">
    <location>
        <position position="519"/>
    </location>
    <ligand>
        <name>Zn(2+)</name>
        <dbReference type="ChEBI" id="CHEBI:29105"/>
        <label>1</label>
    </ligand>
</feature>
<comment type="subcellular location">
    <subcellularLocation>
        <location evidence="1">Secreted</location>
    </subcellularLocation>
</comment>
<keyword evidence="3" id="KW-0964">Secreted</keyword>
<feature type="disulfide bond" evidence="11">
    <location>
        <begin position="293"/>
        <end position="316"/>
    </location>
</feature>
<dbReference type="GO" id="GO:0046872">
    <property type="term" value="F:metal ion binding"/>
    <property type="evidence" value="ECO:0007669"/>
    <property type="project" value="UniProtKB-KW"/>
</dbReference>
<keyword evidence="5" id="KW-0732">Signal</keyword>
<feature type="domain" description="Sphingomyelin phosphodiesterase C-terminal" evidence="13">
    <location>
        <begin position="546"/>
        <end position="663"/>
    </location>
</feature>
<dbReference type="EMBL" id="LR900825">
    <property type="protein sequence ID" value="CAD7247024.1"/>
    <property type="molecule type" value="Genomic_DNA"/>
</dbReference>
<keyword evidence="9" id="KW-0326">Glycosidase</keyword>
<dbReference type="InterPro" id="IPR029052">
    <property type="entry name" value="Metallo-depent_PP-like"/>
</dbReference>
<protein>
    <recommendedName>
        <fullName evidence="9">Sphingomyelin phosphodiesterase</fullName>
        <ecNumber evidence="9">3.1.4.12</ecNumber>
    </recommendedName>
</protein>
<feature type="disulfide bond" evidence="11">
    <location>
        <begin position="443"/>
        <end position="491"/>
    </location>
</feature>
<dbReference type="InterPro" id="IPR041805">
    <property type="entry name" value="ASMase/PPN1_MPP"/>
</dbReference>
<dbReference type="SUPFAM" id="SSF56300">
    <property type="entry name" value="Metallo-dependent phosphatases"/>
    <property type="match status" value="1"/>
</dbReference>
<feature type="binding site" evidence="10">
    <location>
        <position position="483"/>
    </location>
    <ligand>
        <name>Zn(2+)</name>
        <dbReference type="ChEBI" id="CHEBI:29105"/>
        <label>2</label>
    </ligand>
</feature>
<evidence type="ECO:0000256" key="1">
    <source>
        <dbReference type="ARBA" id="ARBA00004613"/>
    </source>
</evidence>
<evidence type="ECO:0000256" key="4">
    <source>
        <dbReference type="ARBA" id="ARBA00022723"/>
    </source>
</evidence>
<proteinExistence type="inferred from homology"/>
<dbReference type="GO" id="GO:0016020">
    <property type="term" value="C:membrane"/>
    <property type="evidence" value="ECO:0007669"/>
    <property type="project" value="GOC"/>
</dbReference>
<dbReference type="CDD" id="cd00842">
    <property type="entry name" value="MPP_ASMase"/>
    <property type="match status" value="1"/>
</dbReference>
<comment type="similarity">
    <text evidence="2 9">Belongs to the acid sphingomyelinase family.</text>
</comment>
<evidence type="ECO:0000256" key="11">
    <source>
        <dbReference type="PIRSR" id="PIRSR000948-2"/>
    </source>
</evidence>
<evidence type="ECO:0000256" key="9">
    <source>
        <dbReference type="PIRNR" id="PIRNR000948"/>
    </source>
</evidence>
<dbReference type="OrthoDB" id="282973at2759"/>
<dbReference type="Gene3D" id="3.60.21.10">
    <property type="match status" value="1"/>
</dbReference>
<feature type="binding site" evidence="10">
    <location>
        <position position="517"/>
    </location>
    <ligand>
        <name>Zn(2+)</name>
        <dbReference type="ChEBI" id="CHEBI:29105"/>
        <label>2</label>
    </ligand>
</feature>
<dbReference type="PIRSF" id="PIRSF000948">
    <property type="entry name" value="Sphingomy_PDE"/>
    <property type="match status" value="1"/>
</dbReference>
<evidence type="ECO:0000313" key="15">
    <source>
        <dbReference type="Proteomes" id="UP000677054"/>
    </source>
</evidence>
<feature type="binding site" evidence="10">
    <location>
        <position position="272"/>
    </location>
    <ligand>
        <name>Zn(2+)</name>
        <dbReference type="ChEBI" id="CHEBI:29105"/>
        <label>1</label>
    </ligand>
</feature>
<keyword evidence="8" id="KW-0325">Glycoprotein</keyword>
<dbReference type="AlphaFoldDB" id="A0A7R9A7I5"/>
<keyword evidence="11" id="KW-1015">Disulfide bond</keyword>
<reference evidence="14" key="1">
    <citation type="submission" date="2020-11" db="EMBL/GenBank/DDBJ databases">
        <authorList>
            <person name="Tran Van P."/>
        </authorList>
    </citation>
    <scope>NUCLEOTIDE SEQUENCE</scope>
</reference>
<dbReference type="GO" id="GO:0016798">
    <property type="term" value="F:hydrolase activity, acting on glycosyl bonds"/>
    <property type="evidence" value="ECO:0007669"/>
    <property type="project" value="UniProtKB-KW"/>
</dbReference>
<dbReference type="PANTHER" id="PTHR10340">
    <property type="entry name" value="SPHINGOMYELIN PHOSPHODIESTERASE"/>
    <property type="match status" value="1"/>
</dbReference>
<evidence type="ECO:0000313" key="14">
    <source>
        <dbReference type="EMBL" id="CAD7247024.1"/>
    </source>
</evidence>
<evidence type="ECO:0000256" key="3">
    <source>
        <dbReference type="ARBA" id="ARBA00022525"/>
    </source>
</evidence>
<keyword evidence="6 9" id="KW-0378">Hydrolase</keyword>
<dbReference type="EMBL" id="CAJPEV010001308">
    <property type="protein sequence ID" value="CAG0891968.1"/>
    <property type="molecule type" value="Genomic_DNA"/>
</dbReference>
<dbReference type="GO" id="GO:0006685">
    <property type="term" value="P:sphingomyelin catabolic process"/>
    <property type="evidence" value="ECO:0007669"/>
    <property type="project" value="UniProtKB-UniRule"/>
</dbReference>
<keyword evidence="4 10" id="KW-0479">Metal-binding</keyword>
<feature type="disulfide bond" evidence="11">
    <location>
        <begin position="287"/>
        <end position="292"/>
    </location>
</feature>
<organism evidence="14">
    <name type="scientific">Darwinula stevensoni</name>
    <dbReference type="NCBI Taxonomy" id="69355"/>
    <lineage>
        <taxon>Eukaryota</taxon>
        <taxon>Metazoa</taxon>
        <taxon>Ecdysozoa</taxon>
        <taxon>Arthropoda</taxon>
        <taxon>Crustacea</taxon>
        <taxon>Oligostraca</taxon>
        <taxon>Ostracoda</taxon>
        <taxon>Podocopa</taxon>
        <taxon>Podocopida</taxon>
        <taxon>Darwinulocopina</taxon>
        <taxon>Darwinuloidea</taxon>
        <taxon>Darwinulidae</taxon>
        <taxon>Darwinula</taxon>
    </lineage>
</organism>
<evidence type="ECO:0000256" key="6">
    <source>
        <dbReference type="ARBA" id="ARBA00022801"/>
    </source>
</evidence>
<dbReference type="Proteomes" id="UP000677054">
    <property type="component" value="Unassembled WGS sequence"/>
</dbReference>
<sequence length="677" mass="78518">MLRVAREPTYTPVDDVMVTWNDMEPYVVPEDMTSANIFKYRLGISNRNNPHGHDSSAILAYLQRPIAYHVFRQRNRMNLNPRRVCSAFIGKRCTHSRTGYDWTIRLPGENAPDSANGWWYYLSDAFFSMASTLSFLNDFVRPNGQNQPKAASGQDARSDDDILTNSIPEQTIDNHSHIEIGNQSHIGIGKQSHIDEDQLSTLTLPSSGRDEDGGKRTRRRRALGMKWPTNLDDLIRQALTESLLNLRNKTRGNYYQIPYPRGKTLKVLHISDTHVDPEYREGANAVCGRPLCCRKSDGTPTNPEDRAGKWGDYRDCDLPIRTLHSLLKHINDTHKDVEVVYWTGDILPHNIWESTVDEAQKEFRDTVEELRAAFPHIPVYPALGNHEVHPVNLVAWLYEEAARLWPSLFEVPKGESSNILRAGFYSVSPLPGLTLLSVNTNFCYYLNWWNYLQIPDPASELQWIIDELQKAESRGDKVHIIGHIPPGYPDCLPTWSRNFRRIVQRFNETVTGMFYGHTHYDEVQVFYDEHGHPTEVAYIGPSVSPFSDLNPAYRIYTIDTETWEILDYETWYMDLLSANVFDQPFWRPLYSARAAYYLPSLSPTEWHTWLQRLIYDEVDFQTHYRFVHRDSQTFVKCDNKECKRERLCTMVTSDTSADDACTRITWQLLRHHYFGLR</sequence>
<dbReference type="EC" id="3.1.4.12" evidence="9"/>
<evidence type="ECO:0000256" key="7">
    <source>
        <dbReference type="ARBA" id="ARBA00022833"/>
    </source>
</evidence>
<evidence type="ECO:0000256" key="8">
    <source>
        <dbReference type="ARBA" id="ARBA00023180"/>
    </source>
</evidence>
<dbReference type="Pfam" id="PF19272">
    <property type="entry name" value="ASMase_C"/>
    <property type="match status" value="1"/>
</dbReference>
<evidence type="ECO:0000256" key="5">
    <source>
        <dbReference type="ARBA" id="ARBA00022729"/>
    </source>
</evidence>
<keyword evidence="7 10" id="KW-0862">Zinc</keyword>
<comment type="cofactor">
    <cofactor evidence="10">
        <name>Zn(2+)</name>
        <dbReference type="ChEBI" id="CHEBI:29105"/>
    </cofactor>
    <text evidence="10">Binds 2 Zn(2+) ions per subunit.</text>
</comment>
<evidence type="ECO:0000259" key="13">
    <source>
        <dbReference type="Pfam" id="PF19272"/>
    </source>
</evidence>
<dbReference type="InterPro" id="IPR004843">
    <property type="entry name" value="Calcineurin-like_PHP"/>
</dbReference>
<comment type="function">
    <text evidence="9">Converts sphingomyelin to ceramide.</text>
</comment>
<dbReference type="PANTHER" id="PTHR10340:SF34">
    <property type="entry name" value="SPHINGOMYELIN PHOSPHODIESTERASE"/>
    <property type="match status" value="1"/>
</dbReference>
<feature type="binding site" evidence="10">
    <location>
        <position position="345"/>
    </location>
    <ligand>
        <name>Zn(2+)</name>
        <dbReference type="ChEBI" id="CHEBI:29105"/>
        <label>2</label>
    </ligand>
</feature>
<dbReference type="Pfam" id="PF00149">
    <property type="entry name" value="Metallophos"/>
    <property type="match status" value="1"/>
</dbReference>